<dbReference type="AlphaFoldDB" id="A0AA37LA79"/>
<evidence type="ECO:0000313" key="2">
    <source>
        <dbReference type="Proteomes" id="UP001055115"/>
    </source>
</evidence>
<dbReference type="GeneID" id="73323233"/>
<protein>
    <submittedName>
        <fullName evidence="1">Uncharacterized protein</fullName>
    </submittedName>
</protein>
<dbReference type="EMBL" id="BQXU01000004">
    <property type="protein sequence ID" value="GKT42250.1"/>
    <property type="molecule type" value="Genomic_DNA"/>
</dbReference>
<keyword evidence="2" id="KW-1185">Reference proteome</keyword>
<evidence type="ECO:0000313" key="1">
    <source>
        <dbReference type="EMBL" id="GKT42250.1"/>
    </source>
</evidence>
<gene>
    <name evidence="1" type="ORF">ColSpa_02431</name>
</gene>
<sequence length="145" mass="16346">MTPIILDQEFIRNGSITKHQLTTTVTSTAPPVNILKQALATSRRHRPSDILVLPQSPPAEDIIIVRMAPEAAILPSPRFHRGLQQQRLSIRAKPSPLAAAQKRPRILLSTKSFKWVKTDDAVWVKVPLASRKRRIVLKTKEKSMH</sequence>
<accession>A0AA37LA79</accession>
<reference evidence="1 2" key="1">
    <citation type="submission" date="2022-03" db="EMBL/GenBank/DDBJ databases">
        <title>Genome data of Colletotrichum spp.</title>
        <authorList>
            <person name="Utami Y.D."/>
            <person name="Hiruma K."/>
        </authorList>
    </citation>
    <scope>NUCLEOTIDE SEQUENCE [LARGE SCALE GENOMIC DNA]</scope>
    <source>
        <strain evidence="1 2">MAFF 239500</strain>
    </source>
</reference>
<proteinExistence type="predicted"/>
<dbReference type="RefSeq" id="XP_049124600.1">
    <property type="nucleotide sequence ID" value="XM_049268643.1"/>
</dbReference>
<name>A0AA37LA79_9PEZI</name>
<comment type="caution">
    <text evidence="1">The sequence shown here is derived from an EMBL/GenBank/DDBJ whole genome shotgun (WGS) entry which is preliminary data.</text>
</comment>
<organism evidence="1 2">
    <name type="scientific">Colletotrichum spaethianum</name>
    <dbReference type="NCBI Taxonomy" id="700344"/>
    <lineage>
        <taxon>Eukaryota</taxon>
        <taxon>Fungi</taxon>
        <taxon>Dikarya</taxon>
        <taxon>Ascomycota</taxon>
        <taxon>Pezizomycotina</taxon>
        <taxon>Sordariomycetes</taxon>
        <taxon>Hypocreomycetidae</taxon>
        <taxon>Glomerellales</taxon>
        <taxon>Glomerellaceae</taxon>
        <taxon>Colletotrichum</taxon>
        <taxon>Colletotrichum spaethianum species complex</taxon>
    </lineage>
</organism>
<dbReference type="Proteomes" id="UP001055115">
    <property type="component" value="Unassembled WGS sequence"/>
</dbReference>